<keyword evidence="2" id="KW-0805">Transcription regulation</keyword>
<dbReference type="InterPro" id="IPR028082">
    <property type="entry name" value="Peripla_BP_I"/>
</dbReference>
<keyword evidence="7" id="KW-1185">Reference proteome</keyword>
<dbReference type="Proteomes" id="UP000577707">
    <property type="component" value="Unassembled WGS sequence"/>
</dbReference>
<dbReference type="EMBL" id="JACHXG010000007">
    <property type="protein sequence ID" value="MBB3090626.1"/>
    <property type="molecule type" value="Genomic_DNA"/>
</dbReference>
<name>A0A7W5FA06_9ACTN</name>
<dbReference type="GO" id="GO:0000976">
    <property type="term" value="F:transcription cis-regulatory region binding"/>
    <property type="evidence" value="ECO:0007669"/>
    <property type="project" value="TreeGrafter"/>
</dbReference>
<feature type="domain" description="HTH lacI-type" evidence="5">
    <location>
        <begin position="6"/>
        <end position="60"/>
    </location>
</feature>
<evidence type="ECO:0000256" key="3">
    <source>
        <dbReference type="ARBA" id="ARBA00023125"/>
    </source>
</evidence>
<protein>
    <submittedName>
        <fullName evidence="6">DNA-binding LacI/PurR family transcriptional regulator</fullName>
    </submittedName>
</protein>
<dbReference type="Pfam" id="PF00356">
    <property type="entry name" value="LacI"/>
    <property type="match status" value="1"/>
</dbReference>
<keyword evidence="1" id="KW-0678">Repressor</keyword>
<dbReference type="RefSeq" id="WP_183547752.1">
    <property type="nucleotide sequence ID" value="NZ_BMQT01000005.1"/>
</dbReference>
<dbReference type="Pfam" id="PF13377">
    <property type="entry name" value="Peripla_BP_3"/>
    <property type="match status" value="1"/>
</dbReference>
<evidence type="ECO:0000256" key="4">
    <source>
        <dbReference type="ARBA" id="ARBA00023163"/>
    </source>
</evidence>
<dbReference type="SUPFAM" id="SSF53822">
    <property type="entry name" value="Periplasmic binding protein-like I"/>
    <property type="match status" value="1"/>
</dbReference>
<evidence type="ECO:0000256" key="2">
    <source>
        <dbReference type="ARBA" id="ARBA00023015"/>
    </source>
</evidence>
<proteinExistence type="predicted"/>
<dbReference type="Gene3D" id="1.10.260.40">
    <property type="entry name" value="lambda repressor-like DNA-binding domains"/>
    <property type="match status" value="1"/>
</dbReference>
<dbReference type="InterPro" id="IPR010982">
    <property type="entry name" value="Lambda_DNA-bd_dom_sf"/>
</dbReference>
<dbReference type="InterPro" id="IPR046335">
    <property type="entry name" value="LacI/GalR-like_sensor"/>
</dbReference>
<dbReference type="InterPro" id="IPR000843">
    <property type="entry name" value="HTH_LacI"/>
</dbReference>
<gene>
    <name evidence="6" type="ORF">FHS12_003584</name>
</gene>
<dbReference type="GO" id="GO:0003700">
    <property type="term" value="F:DNA-binding transcription factor activity"/>
    <property type="evidence" value="ECO:0007669"/>
    <property type="project" value="TreeGrafter"/>
</dbReference>
<dbReference type="Gene3D" id="3.40.50.2300">
    <property type="match status" value="2"/>
</dbReference>
<evidence type="ECO:0000313" key="7">
    <source>
        <dbReference type="Proteomes" id="UP000577707"/>
    </source>
</evidence>
<keyword evidence="4" id="KW-0804">Transcription</keyword>
<comment type="caution">
    <text evidence="6">The sequence shown here is derived from an EMBL/GenBank/DDBJ whole genome shotgun (WGS) entry which is preliminary data.</text>
</comment>
<accession>A0A7W5FA06</accession>
<dbReference type="PROSITE" id="PS50932">
    <property type="entry name" value="HTH_LACI_2"/>
    <property type="match status" value="1"/>
</dbReference>
<organism evidence="6 7">
    <name type="scientific">Nocardioides albus</name>
    <dbReference type="NCBI Taxonomy" id="1841"/>
    <lineage>
        <taxon>Bacteria</taxon>
        <taxon>Bacillati</taxon>
        <taxon>Actinomycetota</taxon>
        <taxon>Actinomycetes</taxon>
        <taxon>Propionibacteriales</taxon>
        <taxon>Nocardioidaceae</taxon>
        <taxon>Nocardioides</taxon>
    </lineage>
</organism>
<dbReference type="PROSITE" id="PS00356">
    <property type="entry name" value="HTH_LACI_1"/>
    <property type="match status" value="1"/>
</dbReference>
<keyword evidence="3 6" id="KW-0238">DNA-binding</keyword>
<dbReference type="PANTHER" id="PTHR30146:SF151">
    <property type="entry name" value="HTH-TYPE TRANSCRIPTIONAL REPRESSOR CYTR"/>
    <property type="match status" value="1"/>
</dbReference>
<dbReference type="SUPFAM" id="SSF47413">
    <property type="entry name" value="lambda repressor-like DNA-binding domains"/>
    <property type="match status" value="1"/>
</dbReference>
<sequence>MTEGQVTIVDVAATAGVSLSTASKALNGRDRVSQSTRDRVVRVAQELGYRPNVRAQRMRTGRSSVVALVTALPAQIVSEAAHLGFLLELSFPIAEQCLRNGYSMLLVPPVSDLAALDQLDIDGAIVVDPRADDPIADRFRSRGVTVVTVGKDGAGAADAYLDRGAGGADVMLDHLADAGARHVAVALSRQPYSLADSHLAYLESRSDEHLRVSVIRADASAGEEGGYVAVREALVSDPSIDAVYAPLDALAAGGLRAAVDLGRTVPDDLMVATNYDGRRAALAQPAITALDLNLPVIGTRVADLLLGLLNGRQVAVAHSPTPVVIARASTSR</sequence>
<dbReference type="AlphaFoldDB" id="A0A7W5FA06"/>
<evidence type="ECO:0000256" key="1">
    <source>
        <dbReference type="ARBA" id="ARBA00022491"/>
    </source>
</evidence>
<evidence type="ECO:0000313" key="6">
    <source>
        <dbReference type="EMBL" id="MBB3090626.1"/>
    </source>
</evidence>
<dbReference type="PANTHER" id="PTHR30146">
    <property type="entry name" value="LACI-RELATED TRANSCRIPTIONAL REPRESSOR"/>
    <property type="match status" value="1"/>
</dbReference>
<dbReference type="SMART" id="SM00354">
    <property type="entry name" value="HTH_LACI"/>
    <property type="match status" value="1"/>
</dbReference>
<reference evidence="6 7" key="1">
    <citation type="submission" date="2020-08" db="EMBL/GenBank/DDBJ databases">
        <title>Genomic Encyclopedia of Type Strains, Phase III (KMG-III): the genomes of soil and plant-associated and newly described type strains.</title>
        <authorList>
            <person name="Whitman W."/>
        </authorList>
    </citation>
    <scope>NUCLEOTIDE SEQUENCE [LARGE SCALE GENOMIC DNA]</scope>
    <source>
        <strain evidence="6 7">CECT 3302</strain>
    </source>
</reference>
<dbReference type="CDD" id="cd01392">
    <property type="entry name" value="HTH_LacI"/>
    <property type="match status" value="1"/>
</dbReference>
<evidence type="ECO:0000259" key="5">
    <source>
        <dbReference type="PROSITE" id="PS50932"/>
    </source>
</evidence>